<comment type="caution">
    <text evidence="2">The sequence shown here is derived from an EMBL/GenBank/DDBJ whole genome shotgun (WGS) entry which is preliminary data.</text>
</comment>
<dbReference type="CDD" id="cd07379">
    <property type="entry name" value="MPP_239FB"/>
    <property type="match status" value="1"/>
</dbReference>
<feature type="domain" description="Calcineurin-like phosphoesterase" evidence="1">
    <location>
        <begin position="28"/>
        <end position="225"/>
    </location>
</feature>
<sequence length="274" mass="30338">MAESGDYRIFTSYSPNSTPEHPGEPWTRFVCISDTHSSLSAKLPPGDVLIHAGDLTSWGTLDKLQETIEWIKSLPYKLKVIIAGNHDWCLDSGCKSSQSKWGLPDAEVDAAQKLIRSNSMRDSGLIYLEHEAVDITTSNGTKWKIYGSPAAPLYVDGAFQYATKSEAKLEWSKIPSDVEILITHTPPFAIHDTTRHGKNAGCKFLVDRIRQLSGLRLHVFGHIHEAHGASALVLGKNPETPSNTSSESMETIFVNAAYYHRSPPVIIDLKKRDL</sequence>
<dbReference type="SUPFAM" id="SSF56300">
    <property type="entry name" value="Metallo-dependent phosphatases"/>
    <property type="match status" value="1"/>
</dbReference>
<proteinExistence type="predicted"/>
<name>A0A286UVJ6_9AGAM</name>
<dbReference type="Proteomes" id="UP000217199">
    <property type="component" value="Unassembled WGS sequence"/>
</dbReference>
<dbReference type="InterPro" id="IPR029052">
    <property type="entry name" value="Metallo-depent_PP-like"/>
</dbReference>
<dbReference type="InterPro" id="IPR004843">
    <property type="entry name" value="Calcineurin-like_PHP"/>
</dbReference>
<dbReference type="GO" id="GO:0016787">
    <property type="term" value="F:hydrolase activity"/>
    <property type="evidence" value="ECO:0007669"/>
    <property type="project" value="InterPro"/>
</dbReference>
<dbReference type="InterPro" id="IPR051693">
    <property type="entry name" value="UPF0046_metallophosphoest"/>
</dbReference>
<dbReference type="PANTHER" id="PTHR12905">
    <property type="entry name" value="METALLOPHOSPHOESTERASE"/>
    <property type="match status" value="1"/>
</dbReference>
<reference evidence="2 3" key="1">
    <citation type="journal article" date="2017" name="Mol. Ecol.">
        <title>Comparative and population genomic landscape of Phellinus noxius: A hypervariable fungus causing root rot in trees.</title>
        <authorList>
            <person name="Chung C.L."/>
            <person name="Lee T.J."/>
            <person name="Akiba M."/>
            <person name="Lee H.H."/>
            <person name="Kuo T.H."/>
            <person name="Liu D."/>
            <person name="Ke H.M."/>
            <person name="Yokoi T."/>
            <person name="Roa M.B."/>
            <person name="Lu M.J."/>
            <person name="Chang Y.Y."/>
            <person name="Ann P.J."/>
            <person name="Tsai J.N."/>
            <person name="Chen C.Y."/>
            <person name="Tzean S.S."/>
            <person name="Ota Y."/>
            <person name="Hattori T."/>
            <person name="Sahashi N."/>
            <person name="Liou R.F."/>
            <person name="Kikuchi T."/>
            <person name="Tsai I.J."/>
        </authorList>
    </citation>
    <scope>NUCLEOTIDE SEQUENCE [LARGE SCALE GENOMIC DNA]</scope>
    <source>
        <strain evidence="2 3">FFPRI411160</strain>
    </source>
</reference>
<dbReference type="PANTHER" id="PTHR12905:SF0">
    <property type="entry name" value="CALCINEURIN-LIKE PHOSPHOESTERASE DOMAIN-CONTAINING PROTEIN"/>
    <property type="match status" value="1"/>
</dbReference>
<organism evidence="2 3">
    <name type="scientific">Pyrrhoderma noxium</name>
    <dbReference type="NCBI Taxonomy" id="2282107"/>
    <lineage>
        <taxon>Eukaryota</taxon>
        <taxon>Fungi</taxon>
        <taxon>Dikarya</taxon>
        <taxon>Basidiomycota</taxon>
        <taxon>Agaricomycotina</taxon>
        <taxon>Agaricomycetes</taxon>
        <taxon>Hymenochaetales</taxon>
        <taxon>Hymenochaetaceae</taxon>
        <taxon>Pyrrhoderma</taxon>
    </lineage>
</organism>
<dbReference type="Pfam" id="PF00149">
    <property type="entry name" value="Metallophos"/>
    <property type="match status" value="1"/>
</dbReference>
<dbReference type="InParanoid" id="A0A286UVJ6"/>
<evidence type="ECO:0000313" key="3">
    <source>
        <dbReference type="Proteomes" id="UP000217199"/>
    </source>
</evidence>
<evidence type="ECO:0000313" key="2">
    <source>
        <dbReference type="EMBL" id="PAV23532.1"/>
    </source>
</evidence>
<evidence type="ECO:0000259" key="1">
    <source>
        <dbReference type="Pfam" id="PF00149"/>
    </source>
</evidence>
<dbReference type="OrthoDB" id="630188at2759"/>
<keyword evidence="3" id="KW-1185">Reference proteome</keyword>
<dbReference type="Gene3D" id="3.60.21.10">
    <property type="match status" value="1"/>
</dbReference>
<dbReference type="AlphaFoldDB" id="A0A286UVJ6"/>
<gene>
    <name evidence="2" type="ORF">PNOK_0060000</name>
</gene>
<protein>
    <submittedName>
        <fullName evidence="2">Metallo-dependent phosphatase</fullName>
    </submittedName>
</protein>
<dbReference type="EMBL" id="NBII01000001">
    <property type="protein sequence ID" value="PAV23532.1"/>
    <property type="molecule type" value="Genomic_DNA"/>
</dbReference>
<accession>A0A286UVJ6</accession>